<evidence type="ECO:0000259" key="2">
    <source>
        <dbReference type="Pfam" id="PF00485"/>
    </source>
</evidence>
<evidence type="ECO:0000313" key="3">
    <source>
        <dbReference type="EMBL" id="HIU44927.1"/>
    </source>
</evidence>
<dbReference type="EMBL" id="DVMV01000010">
    <property type="protein sequence ID" value="HIU44927.1"/>
    <property type="molecule type" value="Genomic_DNA"/>
</dbReference>
<dbReference type="InterPro" id="IPR006083">
    <property type="entry name" value="PRK/URK"/>
</dbReference>
<comment type="caution">
    <text evidence="3">The sequence shown here is derived from an EMBL/GenBank/DDBJ whole genome shotgun (WGS) entry which is preliminary data.</text>
</comment>
<dbReference type="GO" id="GO:0004849">
    <property type="term" value="F:uridine kinase activity"/>
    <property type="evidence" value="ECO:0007669"/>
    <property type="project" value="UniProtKB-EC"/>
</dbReference>
<dbReference type="SUPFAM" id="SSF52540">
    <property type="entry name" value="P-loop containing nucleoside triphosphate hydrolases"/>
    <property type="match status" value="1"/>
</dbReference>
<dbReference type="PANTHER" id="PTHR10285">
    <property type="entry name" value="URIDINE KINASE"/>
    <property type="match status" value="1"/>
</dbReference>
<dbReference type="Pfam" id="PF00485">
    <property type="entry name" value="PRK"/>
    <property type="match status" value="1"/>
</dbReference>
<feature type="domain" description="Phosphoribulokinase/uridine kinase" evidence="2">
    <location>
        <begin position="5"/>
        <end position="183"/>
    </location>
</feature>
<protein>
    <submittedName>
        <fullName evidence="3">Uridine kinase</fullName>
        <ecNumber evidence="3">2.7.1.48</ecNumber>
    </submittedName>
</protein>
<organism evidence="3 4">
    <name type="scientific">Candidatus Alloenteromonas pullicola</name>
    <dbReference type="NCBI Taxonomy" id="2840784"/>
    <lineage>
        <taxon>Bacteria</taxon>
        <taxon>Bacillati</taxon>
        <taxon>Bacillota</taxon>
        <taxon>Bacillota incertae sedis</taxon>
        <taxon>Candidatus Alloenteromonas</taxon>
    </lineage>
</organism>
<evidence type="ECO:0000313" key="4">
    <source>
        <dbReference type="Proteomes" id="UP000824070"/>
    </source>
</evidence>
<dbReference type="PRINTS" id="PR00988">
    <property type="entry name" value="URIDINKINASE"/>
</dbReference>
<feature type="region of interest" description="Disordered" evidence="1">
    <location>
        <begin position="203"/>
        <end position="228"/>
    </location>
</feature>
<dbReference type="AlphaFoldDB" id="A0A9D1LN53"/>
<reference evidence="3" key="2">
    <citation type="journal article" date="2021" name="PeerJ">
        <title>Extensive microbial diversity within the chicken gut microbiome revealed by metagenomics and culture.</title>
        <authorList>
            <person name="Gilroy R."/>
            <person name="Ravi A."/>
            <person name="Getino M."/>
            <person name="Pursley I."/>
            <person name="Horton D.L."/>
            <person name="Alikhan N.F."/>
            <person name="Baker D."/>
            <person name="Gharbi K."/>
            <person name="Hall N."/>
            <person name="Watson M."/>
            <person name="Adriaenssens E.M."/>
            <person name="Foster-Nyarko E."/>
            <person name="Jarju S."/>
            <person name="Secka A."/>
            <person name="Antonio M."/>
            <person name="Oren A."/>
            <person name="Chaudhuri R.R."/>
            <person name="La Ragione R."/>
            <person name="Hildebrand F."/>
            <person name="Pallen M.J."/>
        </authorList>
    </citation>
    <scope>NUCLEOTIDE SEQUENCE</scope>
    <source>
        <strain evidence="3">ChiGjej1B1-22543</strain>
    </source>
</reference>
<dbReference type="InterPro" id="IPR027417">
    <property type="entry name" value="P-loop_NTPase"/>
</dbReference>
<dbReference type="GO" id="GO:0005524">
    <property type="term" value="F:ATP binding"/>
    <property type="evidence" value="ECO:0007669"/>
    <property type="project" value="InterPro"/>
</dbReference>
<dbReference type="Gene3D" id="3.40.50.300">
    <property type="entry name" value="P-loop containing nucleotide triphosphate hydrolases"/>
    <property type="match status" value="1"/>
</dbReference>
<keyword evidence="3" id="KW-0418">Kinase</keyword>
<reference evidence="3" key="1">
    <citation type="submission" date="2020-10" db="EMBL/GenBank/DDBJ databases">
        <authorList>
            <person name="Gilroy R."/>
        </authorList>
    </citation>
    <scope>NUCLEOTIDE SEQUENCE</scope>
    <source>
        <strain evidence="3">ChiGjej1B1-22543</strain>
    </source>
</reference>
<proteinExistence type="predicted"/>
<name>A0A9D1LN53_9FIRM</name>
<gene>
    <name evidence="3" type="primary">udk</name>
    <name evidence="3" type="ORF">IAC52_01360</name>
</gene>
<dbReference type="EC" id="2.7.1.48" evidence="3"/>
<dbReference type="NCBIfam" id="NF004018">
    <property type="entry name" value="PRK05480.1"/>
    <property type="match status" value="1"/>
</dbReference>
<evidence type="ECO:0000256" key="1">
    <source>
        <dbReference type="SAM" id="MobiDB-lite"/>
    </source>
</evidence>
<accession>A0A9D1LN53</accession>
<keyword evidence="3" id="KW-0808">Transferase</keyword>
<sequence>MNRLILIGGGSSSGKSYITKAVMEKLGPDNIVRLTMDDYYKDQSDMPMEDRYKVNYDHPKAFDWPLMRKQLKDLKDGKTILKPVYDFVTLTRTDKVEEIVPKKVILVEGIMALVDKAIRSLGDLKVFITASAERRFLRRLIRDRRDRGREFDNIVSQYFSTVQPMYGEIVEPSSIYADFIINNDGVKNLAIDIMVSLVKEEISSNDQEKQPKAMEEEFDAKSLNEAFK</sequence>
<dbReference type="Proteomes" id="UP000824070">
    <property type="component" value="Unassembled WGS sequence"/>
</dbReference>